<keyword evidence="7" id="KW-0539">Nucleus</keyword>
<dbReference type="FunFam" id="2.60.120.1040:FF:000001">
    <property type="entry name" value="Zinc finger protein ZPR1"/>
    <property type="match status" value="1"/>
</dbReference>
<evidence type="ECO:0000256" key="2">
    <source>
        <dbReference type="ARBA" id="ARBA00008354"/>
    </source>
</evidence>
<dbReference type="FunFam" id="2.20.25.420:FF:000002">
    <property type="entry name" value="Zinc finger protein ZPR1"/>
    <property type="match status" value="1"/>
</dbReference>
<feature type="domain" description="Zinc finger ZPR1-type" evidence="10">
    <location>
        <begin position="69"/>
        <end position="226"/>
    </location>
</feature>
<evidence type="ECO:0000256" key="4">
    <source>
        <dbReference type="ARBA" id="ARBA00022737"/>
    </source>
</evidence>
<dbReference type="InterPro" id="IPR042452">
    <property type="entry name" value="ZPR1_Znf1/2"/>
</dbReference>
<organism evidence="11 12">
    <name type="scientific">Emergomyces pasteurianus Ep9510</name>
    <dbReference type="NCBI Taxonomy" id="1447872"/>
    <lineage>
        <taxon>Eukaryota</taxon>
        <taxon>Fungi</taxon>
        <taxon>Dikarya</taxon>
        <taxon>Ascomycota</taxon>
        <taxon>Pezizomycotina</taxon>
        <taxon>Eurotiomycetes</taxon>
        <taxon>Eurotiomycetidae</taxon>
        <taxon>Onygenales</taxon>
        <taxon>Ajellomycetaceae</taxon>
        <taxon>Emergomyces</taxon>
    </lineage>
</organism>
<comment type="function">
    <text evidence="8">Acts as a protein folding chaperone for elongation factor 1-alpha.</text>
</comment>
<comment type="caution">
    <text evidence="11">The sequence shown here is derived from an EMBL/GenBank/DDBJ whole genome shotgun (WGS) entry which is preliminary data.</text>
</comment>
<dbReference type="Gene3D" id="2.20.25.420">
    <property type="entry name" value="ZPR1, zinc finger domain"/>
    <property type="match status" value="2"/>
</dbReference>
<keyword evidence="6" id="KW-0862">Zinc</keyword>
<dbReference type="Gene3D" id="2.60.120.1040">
    <property type="entry name" value="ZPR1, A/B domain"/>
    <property type="match status" value="2"/>
</dbReference>
<evidence type="ECO:0000256" key="7">
    <source>
        <dbReference type="ARBA" id="ARBA00023242"/>
    </source>
</evidence>
<evidence type="ECO:0000256" key="5">
    <source>
        <dbReference type="ARBA" id="ARBA00022771"/>
    </source>
</evidence>
<proteinExistence type="inferred from homology"/>
<evidence type="ECO:0000259" key="10">
    <source>
        <dbReference type="SMART" id="SM00709"/>
    </source>
</evidence>
<dbReference type="InterPro" id="IPR056180">
    <property type="entry name" value="ZPR1_jr_dom"/>
</dbReference>
<feature type="compositionally biased region" description="Basic and acidic residues" evidence="9">
    <location>
        <begin position="1"/>
        <end position="11"/>
    </location>
</feature>
<keyword evidence="5" id="KW-0863">Zinc-finger</keyword>
<evidence type="ECO:0000256" key="1">
    <source>
        <dbReference type="ARBA" id="ARBA00004123"/>
    </source>
</evidence>
<evidence type="ECO:0000313" key="12">
    <source>
        <dbReference type="Proteomes" id="UP000182235"/>
    </source>
</evidence>
<comment type="similarity">
    <text evidence="2">Belongs to the ZPR1 family.</text>
</comment>
<feature type="region of interest" description="Disordered" evidence="9">
    <location>
        <begin position="1"/>
        <end position="58"/>
    </location>
</feature>
<reference evidence="11 12" key="1">
    <citation type="submission" date="2015-07" db="EMBL/GenBank/DDBJ databases">
        <title>Emmonsia species relationships and genome sequence.</title>
        <authorList>
            <consortium name="The Broad Institute Genomics Platform"/>
            <person name="Cuomo C.A."/>
            <person name="Munoz J.F."/>
            <person name="Imamovic A."/>
            <person name="Priest M.E."/>
            <person name="Young S."/>
            <person name="Clay O.K."/>
            <person name="McEwen J.G."/>
        </authorList>
    </citation>
    <scope>NUCLEOTIDE SEQUENCE [LARGE SCALE GENOMIC DNA]</scope>
    <source>
        <strain evidence="11 12">UAMH 9510</strain>
    </source>
</reference>
<dbReference type="InterPro" id="IPR004457">
    <property type="entry name" value="Znf_ZPR1"/>
</dbReference>
<dbReference type="GO" id="GO:0008270">
    <property type="term" value="F:zinc ion binding"/>
    <property type="evidence" value="ECO:0007669"/>
    <property type="project" value="UniProtKB-KW"/>
</dbReference>
<dbReference type="PANTHER" id="PTHR10876">
    <property type="entry name" value="ZINC FINGER PROTEIN ZPR1"/>
    <property type="match status" value="1"/>
</dbReference>
<evidence type="ECO:0000256" key="6">
    <source>
        <dbReference type="ARBA" id="ARBA00022833"/>
    </source>
</evidence>
<sequence length="501" mass="56111">MATNDETKETKSTQPPSTLNTQNKSTEFNSRMRTIDLTDAAQKQADMDEEDSHNKIETDDDTGLMQLESLCMNCQENGVTRLLLIKIPFFRDVLLESFECPHCNFKNNSIKSAGEIQEQGTKFTLEVTTMKDFERQIVKGDSAIFRVETLGIEMPKESGQFTNIEGILSKILSQLEAEQPTRKLVDTELYEALDGVIQKLKLMIEGSSFPFTISLDDPSGNSWISPAPYDEGGKYKRKDYPRTREQNEELGLSAEGGENPDANANMVMSAGDPDDLDIIDGQVYTLPSECPGCSKVCVVNMQKVSIPHFKEVFIWSTICDHCGYRTNEVKTGGAVPDKGRRVTLEVTGLEDLSRDILKSDTCALMSSELDLSVQPGTLGGRFTTVEGLLTQVRDQLYGQIFETGDEDLAPGDSMQQNDKVIWDRFFSRLDSAIKGELKFSITLEDPLANSYVQDLYNPEPDPRLQIEEYMRTDEEEDELGLKDMRTEGYEDDDKAEISPTG</sequence>
<dbReference type="PANTHER" id="PTHR10876:SF0">
    <property type="entry name" value="ZINC FINGER PROTEIN ZPR1"/>
    <property type="match status" value="1"/>
</dbReference>
<accession>A0A1J9QCC4</accession>
<dbReference type="NCBIfam" id="TIGR00310">
    <property type="entry name" value="ZPR1_znf"/>
    <property type="match status" value="2"/>
</dbReference>
<keyword evidence="4" id="KW-0677">Repeat</keyword>
<evidence type="ECO:0000256" key="8">
    <source>
        <dbReference type="ARBA" id="ARBA00054139"/>
    </source>
</evidence>
<dbReference type="FunFam" id="2.20.25.420:FF:000001">
    <property type="entry name" value="Zinc finger protein ZPR1"/>
    <property type="match status" value="1"/>
</dbReference>
<keyword evidence="3" id="KW-0479">Metal-binding</keyword>
<dbReference type="OrthoDB" id="308464at2759"/>
<dbReference type="Pfam" id="PF03367">
    <property type="entry name" value="Zn_ribbon_ZPR1"/>
    <property type="match status" value="2"/>
</dbReference>
<feature type="region of interest" description="Disordered" evidence="9">
    <location>
        <begin position="469"/>
        <end position="501"/>
    </location>
</feature>
<keyword evidence="12" id="KW-1185">Reference proteome</keyword>
<feature type="compositionally biased region" description="Polar residues" evidence="9">
    <location>
        <begin position="12"/>
        <end position="32"/>
    </location>
</feature>
<name>A0A1J9QCC4_9EURO</name>
<dbReference type="SMART" id="SM00709">
    <property type="entry name" value="Zpr1"/>
    <property type="match status" value="2"/>
</dbReference>
<feature type="compositionally biased region" description="Basic and acidic residues" evidence="9">
    <location>
        <begin position="479"/>
        <end position="488"/>
    </location>
</feature>
<feature type="domain" description="Zinc finger ZPR1-type" evidence="10">
    <location>
        <begin position="288"/>
        <end position="454"/>
    </location>
</feature>
<dbReference type="Pfam" id="PF22794">
    <property type="entry name" value="jr-ZPR1"/>
    <property type="match status" value="2"/>
</dbReference>
<dbReference type="GO" id="GO:0005634">
    <property type="term" value="C:nucleus"/>
    <property type="evidence" value="ECO:0007669"/>
    <property type="project" value="UniProtKB-SubCell"/>
</dbReference>
<dbReference type="EMBL" id="LGRN01000287">
    <property type="protein sequence ID" value="OJD13580.1"/>
    <property type="molecule type" value="Genomic_DNA"/>
</dbReference>
<evidence type="ECO:0000313" key="11">
    <source>
        <dbReference type="EMBL" id="OJD13580.1"/>
    </source>
</evidence>
<comment type="subcellular location">
    <subcellularLocation>
        <location evidence="1">Nucleus</location>
    </subcellularLocation>
</comment>
<dbReference type="STRING" id="1447872.A0A1J9QCC4"/>
<dbReference type="AlphaFoldDB" id="A0A1J9QCC4"/>
<gene>
    <name evidence="11" type="ORF">AJ78_05973</name>
</gene>
<dbReference type="InterPro" id="IPR040141">
    <property type="entry name" value="ZPR1"/>
</dbReference>
<dbReference type="Proteomes" id="UP000182235">
    <property type="component" value="Unassembled WGS sequence"/>
</dbReference>
<dbReference type="InterPro" id="IPR042451">
    <property type="entry name" value="ZPR1_A/B_dom"/>
</dbReference>
<protein>
    <recommendedName>
        <fullName evidence="10">Zinc finger ZPR1-type domain-containing protein</fullName>
    </recommendedName>
</protein>
<evidence type="ECO:0000256" key="3">
    <source>
        <dbReference type="ARBA" id="ARBA00022723"/>
    </source>
</evidence>
<evidence type="ECO:0000256" key="9">
    <source>
        <dbReference type="SAM" id="MobiDB-lite"/>
    </source>
</evidence>